<accession>A0A3B1AI39</accession>
<organism evidence="1">
    <name type="scientific">hydrothermal vent metagenome</name>
    <dbReference type="NCBI Taxonomy" id="652676"/>
    <lineage>
        <taxon>unclassified sequences</taxon>
        <taxon>metagenomes</taxon>
        <taxon>ecological metagenomes</taxon>
    </lineage>
</organism>
<protein>
    <submittedName>
        <fullName evidence="1">Uncharacterized protein</fullName>
    </submittedName>
</protein>
<dbReference type="AlphaFoldDB" id="A0A3B1AI39"/>
<dbReference type="EMBL" id="UOFR01000064">
    <property type="protein sequence ID" value="VAW99117.1"/>
    <property type="molecule type" value="Genomic_DNA"/>
</dbReference>
<gene>
    <name evidence="1" type="ORF">MNBD_GAMMA21-2867</name>
</gene>
<sequence>MSKFYRQLVLCPQDPHWVLGANEKGRQGSIGIEQVIRSVGLIADQTVSSQAGRFYIGERFLQHINFMGCAPAVEFESNGELDVNGEPDWQQFSFIHIPPVLDQPAWYADLTMAKPQCPACNKRTALNVNQAANYFDVDKSYYCCPHCEQQTKVGDINWREFGGNARTLISIVNVYPKEATPTENLLVQLEEQTQIAWRYFYYHGPLINITIEKLKA</sequence>
<evidence type="ECO:0000313" key="1">
    <source>
        <dbReference type="EMBL" id="VAW99117.1"/>
    </source>
</evidence>
<name>A0A3B1AI39_9ZZZZ</name>
<reference evidence="1" key="1">
    <citation type="submission" date="2018-06" db="EMBL/GenBank/DDBJ databases">
        <authorList>
            <person name="Zhirakovskaya E."/>
        </authorList>
    </citation>
    <scope>NUCLEOTIDE SEQUENCE</scope>
</reference>
<proteinExistence type="predicted"/>